<name>A0A5J9TWH0_9POAL</name>
<gene>
    <name evidence="2" type="ORF">EJB05_39267</name>
</gene>
<dbReference type="EMBL" id="RWGY01000031">
    <property type="protein sequence ID" value="TVU15729.1"/>
    <property type="molecule type" value="Genomic_DNA"/>
</dbReference>
<feature type="region of interest" description="Disordered" evidence="1">
    <location>
        <begin position="1"/>
        <end position="21"/>
    </location>
</feature>
<dbReference type="PANTHER" id="PTHR34709:SF28">
    <property type="entry name" value="OS08G0272601 PROTEIN"/>
    <property type="match status" value="1"/>
</dbReference>
<feature type="non-terminal residue" evidence="2">
    <location>
        <position position="1"/>
    </location>
</feature>
<dbReference type="OrthoDB" id="695956at2759"/>
<sequence>MTPAAKAKRRGTTPSAGPAARDADLISRLPDDVLLHILALLPDARDAARTDALLRRWRGLWARVPALRFSSRSCWPELRDPVDAGRYAALVDAFLSRRAAAQQTEPIESLSILFDAGRMRGPEVEPAVPSSMARAATGWIRYAVQHAVRRFVLDQSGPWNGEDLFHMYPCYRRHVDEEALLMDLEDLPSSIDLGTMHLRITRARIRFPATAVFASLTDLSLECIRIAAGSSHLFARFLSSKCCPRLLRLRIQDLRLMELRIEADTLVELTLEKLEKGCSLELRTPILRTLRMIFRGSRPEMLRISAPRLEELTFQKDDGPDHIVVDGELPFMENLTVYLRTHGHSVEDDYNDVGIHLLQCCTSVRCLTLHLDTMRKHLQVVDKINGRIPHLPHVTSLTVRFRSFHMHPFGFGLDHILTQCTSLKHLCIQCYVIKPNYDSESYSLCDHPNRWQSCILPLTHLQDVELRGLTATDCDLWFMQLLLASTTKLKKVNVSFDPEYMQSNTRDAFELIPRLGGGAWTYCDNCCSYEWKPCMSGEHISECDWAES</sequence>
<dbReference type="InterPro" id="IPR053781">
    <property type="entry name" value="F-box_AtFBL13-like"/>
</dbReference>
<reference evidence="2 3" key="1">
    <citation type="journal article" date="2019" name="Sci. Rep.">
        <title>A high-quality genome of Eragrostis curvula grass provides insights into Poaceae evolution and supports new strategies to enhance forage quality.</title>
        <authorList>
            <person name="Carballo J."/>
            <person name="Santos B.A.C.M."/>
            <person name="Zappacosta D."/>
            <person name="Garbus I."/>
            <person name="Selva J.P."/>
            <person name="Gallo C.A."/>
            <person name="Diaz A."/>
            <person name="Albertini E."/>
            <person name="Caccamo M."/>
            <person name="Echenique V."/>
        </authorList>
    </citation>
    <scope>NUCLEOTIDE SEQUENCE [LARGE SCALE GENOMIC DNA]</scope>
    <source>
        <strain evidence="3">cv. Victoria</strain>
        <tissue evidence="2">Leaf</tissue>
    </source>
</reference>
<evidence type="ECO:0000313" key="2">
    <source>
        <dbReference type="EMBL" id="TVU15729.1"/>
    </source>
</evidence>
<dbReference type="SUPFAM" id="SSF81383">
    <property type="entry name" value="F-box domain"/>
    <property type="match status" value="1"/>
</dbReference>
<accession>A0A5J9TWH0</accession>
<keyword evidence="3" id="KW-1185">Reference proteome</keyword>
<organism evidence="2 3">
    <name type="scientific">Eragrostis curvula</name>
    <name type="common">weeping love grass</name>
    <dbReference type="NCBI Taxonomy" id="38414"/>
    <lineage>
        <taxon>Eukaryota</taxon>
        <taxon>Viridiplantae</taxon>
        <taxon>Streptophyta</taxon>
        <taxon>Embryophyta</taxon>
        <taxon>Tracheophyta</taxon>
        <taxon>Spermatophyta</taxon>
        <taxon>Magnoliopsida</taxon>
        <taxon>Liliopsida</taxon>
        <taxon>Poales</taxon>
        <taxon>Poaceae</taxon>
        <taxon>PACMAD clade</taxon>
        <taxon>Chloridoideae</taxon>
        <taxon>Eragrostideae</taxon>
        <taxon>Eragrostidinae</taxon>
        <taxon>Eragrostis</taxon>
    </lineage>
</organism>
<evidence type="ECO:0000313" key="3">
    <source>
        <dbReference type="Proteomes" id="UP000324897"/>
    </source>
</evidence>
<dbReference type="AlphaFoldDB" id="A0A5J9TWH0"/>
<evidence type="ECO:0008006" key="4">
    <source>
        <dbReference type="Google" id="ProtNLM"/>
    </source>
</evidence>
<comment type="caution">
    <text evidence="2">The sequence shown here is derived from an EMBL/GenBank/DDBJ whole genome shotgun (WGS) entry which is preliminary data.</text>
</comment>
<feature type="compositionally biased region" description="Basic residues" evidence="1">
    <location>
        <begin position="1"/>
        <end position="11"/>
    </location>
</feature>
<dbReference type="Gramene" id="TVU15729">
    <property type="protein sequence ID" value="TVU15729"/>
    <property type="gene ID" value="EJB05_39267"/>
</dbReference>
<dbReference type="PANTHER" id="PTHR34709">
    <property type="entry name" value="OS10G0396666 PROTEIN"/>
    <property type="match status" value="1"/>
</dbReference>
<proteinExistence type="predicted"/>
<protein>
    <recommendedName>
        <fullName evidence="4">F-box domain-containing protein</fullName>
    </recommendedName>
</protein>
<evidence type="ECO:0000256" key="1">
    <source>
        <dbReference type="SAM" id="MobiDB-lite"/>
    </source>
</evidence>
<dbReference type="InterPro" id="IPR036047">
    <property type="entry name" value="F-box-like_dom_sf"/>
</dbReference>
<dbReference type="InterPro" id="IPR055312">
    <property type="entry name" value="FBL15-like"/>
</dbReference>
<dbReference type="Proteomes" id="UP000324897">
    <property type="component" value="Unassembled WGS sequence"/>
</dbReference>
<dbReference type="CDD" id="cd22160">
    <property type="entry name" value="F-box_AtFBL13-like"/>
    <property type="match status" value="1"/>
</dbReference>